<sequence>MSEQCKTCPSNGGCNIDPADCGVEIEKSLLGALNSIRNVIVVMSGKGGVGKSSVTALIASSLAKEGYAVGILDADITGPSQPKAFGIQKPQITASEYGMTPPLTKLGIKLISINFFLPNEDDPVIWRGPLLAGAVNQFWGEVDWRDLDYLVVDLPPGTGDVPLTVIQSLPVNGIVIVSSPQDLAFMVVKKTINMAKKLNVPILGLIENMSYAICPHCGERLEIFGTSQGAKVANDSGLDFLGSLPWDTSLNIMVDEGKVEEYKSKEMNAIIDQILKKLP</sequence>
<comment type="function">
    <text evidence="6">Binds and transfers iron-sulfur (Fe-S) clusters to target apoproteins. Can hydrolyze ATP.</text>
</comment>
<organism evidence="7 8">
    <name type="scientific">Syntrophomonas wolfei subsp. wolfei (strain DSM 2245B / Goettingen)</name>
    <dbReference type="NCBI Taxonomy" id="335541"/>
    <lineage>
        <taxon>Bacteria</taxon>
        <taxon>Bacillati</taxon>
        <taxon>Bacillota</taxon>
        <taxon>Clostridia</taxon>
        <taxon>Eubacteriales</taxon>
        <taxon>Syntrophomonadaceae</taxon>
        <taxon>Syntrophomonas</taxon>
    </lineage>
</organism>
<keyword evidence="8" id="KW-1185">Reference proteome</keyword>
<dbReference type="InterPro" id="IPR000808">
    <property type="entry name" value="Mrp-like_CS"/>
</dbReference>
<gene>
    <name evidence="7" type="ordered locus">Swol_1211</name>
</gene>
<reference evidence="8" key="1">
    <citation type="journal article" date="2010" name="Environ. Microbiol.">
        <title>The genome of Syntrophomonas wolfei: new insights into syntrophic metabolism and biohydrogen production.</title>
        <authorList>
            <person name="Sieber J.R."/>
            <person name="Sims D.R."/>
            <person name="Han C."/>
            <person name="Kim E."/>
            <person name="Lykidis A."/>
            <person name="Lapidus A.L."/>
            <person name="McDonnald E."/>
            <person name="Rohlin L."/>
            <person name="Culley D.E."/>
            <person name="Gunsalus R."/>
            <person name="McInerney M.J."/>
        </authorList>
    </citation>
    <scope>NUCLEOTIDE SEQUENCE [LARGE SCALE GENOMIC DNA]</scope>
    <source>
        <strain evidence="8">DSM 2245B / Goettingen</strain>
    </source>
</reference>
<accession>Q0AXN4</accession>
<dbReference type="Pfam" id="PF10609">
    <property type="entry name" value="ParA"/>
    <property type="match status" value="1"/>
</dbReference>
<dbReference type="OrthoDB" id="9809679at2"/>
<keyword evidence="4 6" id="KW-0408">Iron</keyword>
<dbReference type="FunFam" id="3.40.50.300:FF:001119">
    <property type="entry name" value="Iron-sulfur cluster carrier protein"/>
    <property type="match status" value="1"/>
</dbReference>
<keyword evidence="6" id="KW-0378">Hydrolase</keyword>
<dbReference type="InterPro" id="IPR019591">
    <property type="entry name" value="Mrp/NBP35_ATP-bd"/>
</dbReference>
<dbReference type="AlphaFoldDB" id="Q0AXN4"/>
<dbReference type="KEGG" id="swo:Swol_1211"/>
<protein>
    <recommendedName>
        <fullName evidence="6">Iron-sulfur cluster carrier protein</fullName>
    </recommendedName>
</protein>
<dbReference type="GO" id="GO:0046872">
    <property type="term" value="F:metal ion binding"/>
    <property type="evidence" value="ECO:0007669"/>
    <property type="project" value="UniProtKB-KW"/>
</dbReference>
<keyword evidence="1 6" id="KW-0479">Metal-binding</keyword>
<evidence type="ECO:0000256" key="5">
    <source>
        <dbReference type="ARBA" id="ARBA00023014"/>
    </source>
</evidence>
<dbReference type="eggNOG" id="COG0489">
    <property type="taxonomic scope" value="Bacteria"/>
</dbReference>
<keyword evidence="2 6" id="KW-0547">Nucleotide-binding</keyword>
<comment type="similarity">
    <text evidence="6">Belongs to the Mrp/NBP35 ATP-binding proteins family.</text>
</comment>
<dbReference type="CDD" id="cd02037">
    <property type="entry name" value="Mrp_NBP35"/>
    <property type="match status" value="1"/>
</dbReference>
<dbReference type="GO" id="GO:0051539">
    <property type="term" value="F:4 iron, 4 sulfur cluster binding"/>
    <property type="evidence" value="ECO:0007669"/>
    <property type="project" value="TreeGrafter"/>
</dbReference>
<evidence type="ECO:0000256" key="1">
    <source>
        <dbReference type="ARBA" id="ARBA00022723"/>
    </source>
</evidence>
<proteinExistence type="inferred from homology"/>
<dbReference type="STRING" id="335541.Swol_1211"/>
<dbReference type="RefSeq" id="WP_011640623.1">
    <property type="nucleotide sequence ID" value="NC_008346.1"/>
</dbReference>
<evidence type="ECO:0000313" key="8">
    <source>
        <dbReference type="Proteomes" id="UP000001968"/>
    </source>
</evidence>
<dbReference type="InterPro" id="IPR044304">
    <property type="entry name" value="NUBPL-like"/>
</dbReference>
<evidence type="ECO:0000256" key="3">
    <source>
        <dbReference type="ARBA" id="ARBA00022840"/>
    </source>
</evidence>
<dbReference type="GO" id="GO:0016226">
    <property type="term" value="P:iron-sulfur cluster assembly"/>
    <property type="evidence" value="ECO:0007669"/>
    <property type="project" value="InterPro"/>
</dbReference>
<dbReference type="InterPro" id="IPR027417">
    <property type="entry name" value="P-loop_NTPase"/>
</dbReference>
<dbReference type="HOGENOM" id="CLU_024839_0_2_9"/>
<name>Q0AXN4_SYNWW</name>
<evidence type="ECO:0000256" key="2">
    <source>
        <dbReference type="ARBA" id="ARBA00022741"/>
    </source>
</evidence>
<dbReference type="GO" id="GO:0140663">
    <property type="term" value="F:ATP-dependent FeS chaperone activity"/>
    <property type="evidence" value="ECO:0007669"/>
    <property type="project" value="InterPro"/>
</dbReference>
<evidence type="ECO:0000256" key="4">
    <source>
        <dbReference type="ARBA" id="ARBA00023004"/>
    </source>
</evidence>
<dbReference type="PANTHER" id="PTHR42961:SF2">
    <property type="entry name" value="IRON-SULFUR PROTEIN NUBPL"/>
    <property type="match status" value="1"/>
</dbReference>
<evidence type="ECO:0000313" key="7">
    <source>
        <dbReference type="EMBL" id="ABI68520.1"/>
    </source>
</evidence>
<keyword evidence="3 6" id="KW-0067">ATP-binding</keyword>
<keyword evidence="5 6" id="KW-0411">Iron-sulfur</keyword>
<dbReference type="GO" id="GO:0005524">
    <property type="term" value="F:ATP binding"/>
    <property type="evidence" value="ECO:0007669"/>
    <property type="project" value="UniProtKB-UniRule"/>
</dbReference>
<dbReference type="Gene3D" id="3.40.50.300">
    <property type="entry name" value="P-loop containing nucleotide triphosphate hydrolases"/>
    <property type="match status" value="1"/>
</dbReference>
<comment type="subunit">
    <text evidence="6">Homodimer.</text>
</comment>
<dbReference type="HAMAP" id="MF_02040">
    <property type="entry name" value="Mrp_NBP35"/>
    <property type="match status" value="1"/>
</dbReference>
<dbReference type="GO" id="GO:0016887">
    <property type="term" value="F:ATP hydrolysis activity"/>
    <property type="evidence" value="ECO:0007669"/>
    <property type="project" value="UniProtKB-UniRule"/>
</dbReference>
<feature type="binding site" evidence="6">
    <location>
        <begin position="45"/>
        <end position="52"/>
    </location>
    <ligand>
        <name>ATP</name>
        <dbReference type="ChEBI" id="CHEBI:30616"/>
    </ligand>
</feature>
<evidence type="ECO:0000256" key="6">
    <source>
        <dbReference type="HAMAP-Rule" id="MF_02040"/>
    </source>
</evidence>
<dbReference type="EMBL" id="CP000448">
    <property type="protein sequence ID" value="ABI68520.1"/>
    <property type="molecule type" value="Genomic_DNA"/>
</dbReference>
<dbReference type="Proteomes" id="UP000001968">
    <property type="component" value="Chromosome"/>
</dbReference>
<dbReference type="InterPro" id="IPR033756">
    <property type="entry name" value="YlxH/NBP35"/>
</dbReference>
<dbReference type="PROSITE" id="PS01215">
    <property type="entry name" value="MRP"/>
    <property type="match status" value="1"/>
</dbReference>
<dbReference type="PANTHER" id="PTHR42961">
    <property type="entry name" value="IRON-SULFUR PROTEIN NUBPL"/>
    <property type="match status" value="1"/>
</dbReference>
<dbReference type="SUPFAM" id="SSF52540">
    <property type="entry name" value="P-loop containing nucleoside triphosphate hydrolases"/>
    <property type="match status" value="1"/>
</dbReference>